<dbReference type="EMBL" id="JBHTJR010000019">
    <property type="protein sequence ID" value="MFD0992168.1"/>
    <property type="molecule type" value="Genomic_DNA"/>
</dbReference>
<sequence>MKKSILNLGKALKKSHQKTVYGGGIPFTHADDPCYDRVNGRRTPGGCPCSEGSDCASGSCYTPGPGASPVCY</sequence>
<proteinExistence type="predicted"/>
<gene>
    <name evidence="1" type="ORF">ACFQ1U_03035</name>
</gene>
<comment type="caution">
    <text evidence="1">The sequence shown here is derived from an EMBL/GenBank/DDBJ whole genome shotgun (WGS) entry which is preliminary data.</text>
</comment>
<evidence type="ECO:0000313" key="1">
    <source>
        <dbReference type="EMBL" id="MFD0992168.1"/>
    </source>
</evidence>
<reference evidence="2" key="1">
    <citation type="journal article" date="2019" name="Int. J. Syst. Evol. Microbiol.">
        <title>The Global Catalogue of Microorganisms (GCM) 10K type strain sequencing project: providing services to taxonomists for standard genome sequencing and annotation.</title>
        <authorList>
            <consortium name="The Broad Institute Genomics Platform"/>
            <consortium name="The Broad Institute Genome Sequencing Center for Infectious Disease"/>
            <person name="Wu L."/>
            <person name="Ma J."/>
        </authorList>
    </citation>
    <scope>NUCLEOTIDE SEQUENCE [LARGE SCALE GENOMIC DNA]</scope>
    <source>
        <strain evidence="2">CCUG 60527</strain>
    </source>
</reference>
<dbReference type="Proteomes" id="UP001597062">
    <property type="component" value="Unassembled WGS sequence"/>
</dbReference>
<keyword evidence="2" id="KW-1185">Reference proteome</keyword>
<protein>
    <submittedName>
        <fullName evidence="1">Uncharacterized protein</fullName>
    </submittedName>
</protein>
<name>A0ABW3JNV2_9FLAO</name>
<evidence type="ECO:0000313" key="2">
    <source>
        <dbReference type="Proteomes" id="UP001597062"/>
    </source>
</evidence>
<dbReference type="RefSeq" id="WP_386105181.1">
    <property type="nucleotide sequence ID" value="NZ_JBHTJR010000019.1"/>
</dbReference>
<organism evidence="1 2">
    <name type="scientific">Tenacibaculum geojense</name>
    <dbReference type="NCBI Taxonomy" id="915352"/>
    <lineage>
        <taxon>Bacteria</taxon>
        <taxon>Pseudomonadati</taxon>
        <taxon>Bacteroidota</taxon>
        <taxon>Flavobacteriia</taxon>
        <taxon>Flavobacteriales</taxon>
        <taxon>Flavobacteriaceae</taxon>
        <taxon>Tenacibaculum</taxon>
    </lineage>
</organism>
<accession>A0ABW3JNV2</accession>